<reference evidence="4 5" key="1">
    <citation type="submission" date="2024-03" db="EMBL/GenBank/DDBJ databases">
        <title>Community enrichment and isolation of bacterial strains for fucoidan degradation.</title>
        <authorList>
            <person name="Sichert A."/>
        </authorList>
    </citation>
    <scope>NUCLEOTIDE SEQUENCE [LARGE SCALE GENOMIC DNA]</scope>
    <source>
        <strain evidence="4 5">AS62</strain>
    </source>
</reference>
<protein>
    <recommendedName>
        <fullName evidence="1">Sugar fermentation stimulation protein homolog</fullName>
    </recommendedName>
</protein>
<evidence type="ECO:0000313" key="5">
    <source>
        <dbReference type="Proteomes" id="UP001477870"/>
    </source>
</evidence>
<dbReference type="PANTHER" id="PTHR30545">
    <property type="entry name" value="SUGAR FERMENTATION STIMULATION PROTEIN A"/>
    <property type="match status" value="1"/>
</dbReference>
<comment type="similarity">
    <text evidence="1">Belongs to the SfsA family.</text>
</comment>
<accession>A0ABU9T5N4</accession>
<evidence type="ECO:0000259" key="3">
    <source>
        <dbReference type="Pfam" id="PF17746"/>
    </source>
</evidence>
<dbReference type="CDD" id="cd22359">
    <property type="entry name" value="SfsA-like_bacterial"/>
    <property type="match status" value="1"/>
</dbReference>
<feature type="domain" description="Sugar fermentation stimulation protein C-terminal" evidence="2">
    <location>
        <begin position="83"/>
        <end position="221"/>
    </location>
</feature>
<dbReference type="EMBL" id="JBBMQO010000003">
    <property type="protein sequence ID" value="MEM5501446.1"/>
    <property type="molecule type" value="Genomic_DNA"/>
</dbReference>
<dbReference type="InterPro" id="IPR005224">
    <property type="entry name" value="SfsA"/>
</dbReference>
<dbReference type="PANTHER" id="PTHR30545:SF2">
    <property type="entry name" value="SUGAR FERMENTATION STIMULATION PROTEIN A"/>
    <property type="match status" value="1"/>
</dbReference>
<dbReference type="RefSeq" id="WP_342847947.1">
    <property type="nucleotide sequence ID" value="NZ_JBBMQO010000003.1"/>
</dbReference>
<evidence type="ECO:0000256" key="1">
    <source>
        <dbReference type="HAMAP-Rule" id="MF_00095"/>
    </source>
</evidence>
<dbReference type="Gene3D" id="2.40.50.580">
    <property type="match status" value="1"/>
</dbReference>
<dbReference type="InterPro" id="IPR040452">
    <property type="entry name" value="SfsA_C"/>
</dbReference>
<dbReference type="HAMAP" id="MF_00095">
    <property type="entry name" value="SfsA"/>
    <property type="match status" value="1"/>
</dbReference>
<dbReference type="Pfam" id="PF17746">
    <property type="entry name" value="SfsA_N"/>
    <property type="match status" value="1"/>
</dbReference>
<sequence length="247" mass="27554">MNFDPPLVSGKLIKRYKRFLADIVLDDGQEITASVPNTGSMLGLTAPESKVWLSVNNDGKRKYPHALQLVEADGIIVGINTGLPNKLAEEAIKNGLINNLGDYAALKREQKYGQNSRIDILLEDAKLGRAYIEVKNVHLMRKARLAEFPDSITSRGAKHLGELSDMVAQGHRAIMIYLIQREDCDRFNLCRDLDKVYCAAFDAAMRNGVEAYAIRCQINPQAIVPEKLIPIDEPLSPNQVEYTKSDM</sequence>
<gene>
    <name evidence="1 4" type="primary">sfsA</name>
    <name evidence="4" type="ORF">WNY59_07575</name>
</gene>
<name>A0ABU9T5N4_9HYPH</name>
<feature type="domain" description="SfsA N-terminal OB" evidence="3">
    <location>
        <begin position="13"/>
        <end position="79"/>
    </location>
</feature>
<dbReference type="InterPro" id="IPR041465">
    <property type="entry name" value="SfsA_N"/>
</dbReference>
<dbReference type="Proteomes" id="UP001477870">
    <property type="component" value="Unassembled WGS sequence"/>
</dbReference>
<evidence type="ECO:0000259" key="2">
    <source>
        <dbReference type="Pfam" id="PF03749"/>
    </source>
</evidence>
<dbReference type="NCBIfam" id="TIGR00230">
    <property type="entry name" value="sfsA"/>
    <property type="match status" value="1"/>
</dbReference>
<organism evidence="4 5">
    <name type="scientific">Ahrensia kielensis</name>
    <dbReference type="NCBI Taxonomy" id="76980"/>
    <lineage>
        <taxon>Bacteria</taxon>
        <taxon>Pseudomonadati</taxon>
        <taxon>Pseudomonadota</taxon>
        <taxon>Alphaproteobacteria</taxon>
        <taxon>Hyphomicrobiales</taxon>
        <taxon>Ahrensiaceae</taxon>
        <taxon>Ahrensia</taxon>
    </lineage>
</organism>
<evidence type="ECO:0000313" key="4">
    <source>
        <dbReference type="EMBL" id="MEM5501446.1"/>
    </source>
</evidence>
<dbReference type="Gene3D" id="3.40.1350.60">
    <property type="match status" value="1"/>
</dbReference>
<dbReference type="Pfam" id="PF03749">
    <property type="entry name" value="SfsA"/>
    <property type="match status" value="1"/>
</dbReference>
<comment type="caution">
    <text evidence="4">The sequence shown here is derived from an EMBL/GenBank/DDBJ whole genome shotgun (WGS) entry which is preliminary data.</text>
</comment>
<proteinExistence type="inferred from homology"/>
<keyword evidence="5" id="KW-1185">Reference proteome</keyword>